<comment type="caution">
    <text evidence="4">The sequence shown here is derived from an EMBL/GenBank/DDBJ whole genome shotgun (WGS) entry which is preliminary data.</text>
</comment>
<sequence length="164" mass="18671">MTARSITFTILPIWVQIRGLPFDLINEEDAWNISKGLNQLVEVGTKTFSSEEDQFICIHVEILLNKPIRQGGCVASPEGDQVRAGFKYERLVGLCYQCSIFSHEPKECPTLKEQQLTENPYGEWLKAGYRKIGDSSKRRRSSSPRRETVPKTTQGRRGQGRPFP</sequence>
<dbReference type="PANTHER" id="PTHR31286:SF178">
    <property type="entry name" value="DUF4283 DOMAIN-CONTAINING PROTEIN"/>
    <property type="match status" value="1"/>
</dbReference>
<dbReference type="PANTHER" id="PTHR31286">
    <property type="entry name" value="GLYCINE-RICH CELL WALL STRUCTURAL PROTEIN 1.8-LIKE"/>
    <property type="match status" value="1"/>
</dbReference>
<dbReference type="InterPro" id="IPR040256">
    <property type="entry name" value="At4g02000-like"/>
</dbReference>
<evidence type="ECO:0000313" key="5">
    <source>
        <dbReference type="Proteomes" id="UP001459277"/>
    </source>
</evidence>
<keyword evidence="5" id="KW-1185">Reference proteome</keyword>
<reference evidence="4 5" key="1">
    <citation type="submission" date="2024-01" db="EMBL/GenBank/DDBJ databases">
        <title>A telomere-to-telomere, gap-free genome of sweet tea (Lithocarpus litseifolius).</title>
        <authorList>
            <person name="Zhou J."/>
        </authorList>
    </citation>
    <scope>NUCLEOTIDE SEQUENCE [LARGE SCALE GENOMIC DNA]</scope>
    <source>
        <strain evidence="4">Zhou-2022a</strain>
        <tissue evidence="4">Leaf</tissue>
    </source>
</reference>
<feature type="domain" description="Zinc knuckle CX2CX4HX4C" evidence="2">
    <location>
        <begin position="65"/>
        <end position="109"/>
    </location>
</feature>
<dbReference type="EMBL" id="JAZDWU010000007">
    <property type="protein sequence ID" value="KAK9996495.1"/>
    <property type="molecule type" value="Genomic_DNA"/>
</dbReference>
<dbReference type="Pfam" id="PF14392">
    <property type="entry name" value="zf-CCHC_4"/>
    <property type="match status" value="1"/>
</dbReference>
<evidence type="ECO:0000313" key="3">
    <source>
        <dbReference type="EMBL" id="KAK9996495.1"/>
    </source>
</evidence>
<accession>A0AAW2CG86</accession>
<dbReference type="Proteomes" id="UP001459277">
    <property type="component" value="Unassembled WGS sequence"/>
</dbReference>
<name>A0AAW2CG86_9ROSI</name>
<dbReference type="EMBL" id="JAZDWU010000007">
    <property type="protein sequence ID" value="KAK9996498.1"/>
    <property type="molecule type" value="Genomic_DNA"/>
</dbReference>
<feature type="region of interest" description="Disordered" evidence="1">
    <location>
        <begin position="130"/>
        <end position="164"/>
    </location>
</feature>
<evidence type="ECO:0000259" key="2">
    <source>
        <dbReference type="Pfam" id="PF14392"/>
    </source>
</evidence>
<evidence type="ECO:0000256" key="1">
    <source>
        <dbReference type="SAM" id="MobiDB-lite"/>
    </source>
</evidence>
<protein>
    <recommendedName>
        <fullName evidence="2">Zinc knuckle CX2CX4HX4C domain-containing protein</fullName>
    </recommendedName>
</protein>
<proteinExistence type="predicted"/>
<gene>
    <name evidence="3" type="ORF">SO802_021181</name>
    <name evidence="4" type="ORF">SO802_021184</name>
</gene>
<organism evidence="4 5">
    <name type="scientific">Lithocarpus litseifolius</name>
    <dbReference type="NCBI Taxonomy" id="425828"/>
    <lineage>
        <taxon>Eukaryota</taxon>
        <taxon>Viridiplantae</taxon>
        <taxon>Streptophyta</taxon>
        <taxon>Embryophyta</taxon>
        <taxon>Tracheophyta</taxon>
        <taxon>Spermatophyta</taxon>
        <taxon>Magnoliopsida</taxon>
        <taxon>eudicotyledons</taxon>
        <taxon>Gunneridae</taxon>
        <taxon>Pentapetalae</taxon>
        <taxon>rosids</taxon>
        <taxon>fabids</taxon>
        <taxon>Fagales</taxon>
        <taxon>Fagaceae</taxon>
        <taxon>Lithocarpus</taxon>
    </lineage>
</organism>
<dbReference type="AlphaFoldDB" id="A0AAW2CG86"/>
<dbReference type="InterPro" id="IPR025836">
    <property type="entry name" value="Zn_knuckle_CX2CX4HX4C"/>
</dbReference>
<evidence type="ECO:0000313" key="4">
    <source>
        <dbReference type="EMBL" id="KAK9996498.1"/>
    </source>
</evidence>